<evidence type="ECO:0000256" key="4">
    <source>
        <dbReference type="ARBA" id="ARBA00016436"/>
    </source>
</evidence>
<evidence type="ECO:0000256" key="8">
    <source>
        <dbReference type="ARBA" id="ARBA00022741"/>
    </source>
</evidence>
<comment type="function">
    <text evidence="1 13">Transfers the gamma-phosphate of ATP to the 4'-position of a tetraacyldisaccharide 1-phosphate intermediate (termed DS-1-P) to form tetraacyldisaccharide 1,4'-bis-phosphate (lipid IVA).</text>
</comment>
<evidence type="ECO:0000256" key="7">
    <source>
        <dbReference type="ARBA" id="ARBA00022679"/>
    </source>
</evidence>
<dbReference type="HAMAP" id="MF_00409">
    <property type="entry name" value="LpxK"/>
    <property type="match status" value="1"/>
</dbReference>
<evidence type="ECO:0000256" key="13">
    <source>
        <dbReference type="HAMAP-Rule" id="MF_00409"/>
    </source>
</evidence>
<evidence type="ECO:0000256" key="12">
    <source>
        <dbReference type="ARBA" id="ARBA00029757"/>
    </source>
</evidence>
<dbReference type="SUPFAM" id="SSF52540">
    <property type="entry name" value="P-loop containing nucleoside triphosphate hydrolases"/>
    <property type="match status" value="1"/>
</dbReference>
<evidence type="ECO:0000256" key="11">
    <source>
        <dbReference type="ARBA" id="ARBA00023098"/>
    </source>
</evidence>
<evidence type="ECO:0000256" key="10">
    <source>
        <dbReference type="ARBA" id="ARBA00022840"/>
    </source>
</evidence>
<evidence type="ECO:0000256" key="9">
    <source>
        <dbReference type="ARBA" id="ARBA00022777"/>
    </source>
</evidence>
<sequence length="339" mass="39304">MKLIRFLVFPFAVVYDLITRVRNFLFDRNVLKSTSFDIPVIAVGNLSVGGTGKTPQIEYLIRLLQQDFKVAVLSRGYKRKTVGFQLVNKTHTAEDVGDEPLQFFSKYEDIHVAVDANRTNGIHQLLTEVKPDVILLDDAYQHRKVKAGFYILLTKYNDLYVNDFLLPTGNLRESRRGAKRADVIVVTKCPNELNENEMKSIKKRLQLLPSQQLYFSKIEYNEHLKGTDSELQLGDLKEEIVLVTGIANPTSLLSYLKDKKIDFTHLKYPDHHHFSEQDIFKIKKEQSKLQSDNKIILTTEKDYVRLKGKLENLYYIEIHNSFLSNQESFDLEVKKFVNK</sequence>
<keyword evidence="10 13" id="KW-0067">ATP-binding</keyword>
<keyword evidence="5 13" id="KW-0444">Lipid biosynthesis</keyword>
<keyword evidence="9 13" id="KW-0418">Kinase</keyword>
<comment type="caution">
    <text evidence="14">The sequence shown here is derived from an EMBL/GenBank/DDBJ whole genome shotgun (WGS) entry which is preliminary data.</text>
</comment>
<dbReference type="OrthoDB" id="9766423at2"/>
<comment type="pathway">
    <text evidence="2 13">Glycolipid biosynthesis; lipid IV(A) biosynthesis; lipid IV(A) from (3R)-3-hydroxytetradecanoyl-[acyl-carrier-protein] and UDP-N-acetyl-alpha-D-glucosamine: step 6/6.</text>
</comment>
<evidence type="ECO:0000313" key="15">
    <source>
        <dbReference type="Proteomes" id="UP000294564"/>
    </source>
</evidence>
<evidence type="ECO:0000256" key="3">
    <source>
        <dbReference type="ARBA" id="ARBA00012071"/>
    </source>
</evidence>
<dbReference type="InterPro" id="IPR027417">
    <property type="entry name" value="P-loop_NTPase"/>
</dbReference>
<evidence type="ECO:0000256" key="2">
    <source>
        <dbReference type="ARBA" id="ARBA00004870"/>
    </source>
</evidence>
<dbReference type="Proteomes" id="UP000294564">
    <property type="component" value="Unassembled WGS sequence"/>
</dbReference>
<dbReference type="Pfam" id="PF02606">
    <property type="entry name" value="LpxK"/>
    <property type="match status" value="1"/>
</dbReference>
<keyword evidence="6 13" id="KW-0441">Lipid A biosynthesis</keyword>
<accession>A0A4R2NXT0</accession>
<evidence type="ECO:0000313" key="14">
    <source>
        <dbReference type="EMBL" id="TCP26867.1"/>
    </source>
</evidence>
<dbReference type="GO" id="GO:0009245">
    <property type="term" value="P:lipid A biosynthetic process"/>
    <property type="evidence" value="ECO:0007669"/>
    <property type="project" value="UniProtKB-UniRule"/>
</dbReference>
<proteinExistence type="inferred from homology"/>
<feature type="binding site" evidence="13">
    <location>
        <begin position="47"/>
        <end position="54"/>
    </location>
    <ligand>
        <name>ATP</name>
        <dbReference type="ChEBI" id="CHEBI:30616"/>
    </ligand>
</feature>
<evidence type="ECO:0000256" key="1">
    <source>
        <dbReference type="ARBA" id="ARBA00002274"/>
    </source>
</evidence>
<dbReference type="InterPro" id="IPR003758">
    <property type="entry name" value="LpxK"/>
</dbReference>
<evidence type="ECO:0000256" key="6">
    <source>
        <dbReference type="ARBA" id="ARBA00022556"/>
    </source>
</evidence>
<keyword evidence="7 13" id="KW-0808">Transferase</keyword>
<keyword evidence="8 13" id="KW-0547">Nucleotide-binding</keyword>
<gene>
    <name evidence="13" type="primary">lpxK</name>
    <name evidence="14" type="ORF">EV195_102209</name>
</gene>
<dbReference type="PANTHER" id="PTHR42724:SF1">
    <property type="entry name" value="TETRAACYLDISACCHARIDE 4'-KINASE, MITOCHONDRIAL-RELATED"/>
    <property type="match status" value="1"/>
</dbReference>
<dbReference type="EC" id="2.7.1.130" evidence="3 13"/>
<dbReference type="AlphaFoldDB" id="A0A4R2NXT0"/>
<dbReference type="RefSeq" id="WP_132793684.1">
    <property type="nucleotide sequence ID" value="NZ_SLXM01000002.1"/>
</dbReference>
<dbReference type="NCBIfam" id="TIGR00682">
    <property type="entry name" value="lpxK"/>
    <property type="match status" value="1"/>
</dbReference>
<dbReference type="UniPathway" id="UPA00359">
    <property type="reaction ID" value="UER00482"/>
</dbReference>
<name>A0A4R2NXT0_9FLAO</name>
<dbReference type="GO" id="GO:0005886">
    <property type="term" value="C:plasma membrane"/>
    <property type="evidence" value="ECO:0007669"/>
    <property type="project" value="TreeGrafter"/>
</dbReference>
<protein>
    <recommendedName>
        <fullName evidence="4 13">Tetraacyldisaccharide 4'-kinase</fullName>
        <ecNumber evidence="3 13">2.7.1.130</ecNumber>
    </recommendedName>
    <alternativeName>
        <fullName evidence="12 13">Lipid A 4'-kinase</fullName>
    </alternativeName>
</protein>
<evidence type="ECO:0000256" key="5">
    <source>
        <dbReference type="ARBA" id="ARBA00022516"/>
    </source>
</evidence>
<dbReference type="GO" id="GO:0009029">
    <property type="term" value="F:lipid-A 4'-kinase activity"/>
    <property type="evidence" value="ECO:0007669"/>
    <property type="project" value="UniProtKB-UniRule"/>
</dbReference>
<dbReference type="GO" id="GO:0005524">
    <property type="term" value="F:ATP binding"/>
    <property type="evidence" value="ECO:0007669"/>
    <property type="project" value="UniProtKB-UniRule"/>
</dbReference>
<dbReference type="EMBL" id="SLXM01000002">
    <property type="protein sequence ID" value="TCP26867.1"/>
    <property type="molecule type" value="Genomic_DNA"/>
</dbReference>
<dbReference type="PANTHER" id="PTHR42724">
    <property type="entry name" value="TETRAACYLDISACCHARIDE 4'-KINASE"/>
    <property type="match status" value="1"/>
</dbReference>
<keyword evidence="15" id="KW-1185">Reference proteome</keyword>
<reference evidence="14 15" key="1">
    <citation type="submission" date="2019-03" db="EMBL/GenBank/DDBJ databases">
        <title>Genomic Encyclopedia of Type Strains, Phase IV (KMG-IV): sequencing the most valuable type-strain genomes for metagenomic binning, comparative biology and taxonomic classification.</title>
        <authorList>
            <person name="Goeker M."/>
        </authorList>
    </citation>
    <scope>NUCLEOTIDE SEQUENCE [LARGE SCALE GENOMIC DNA]</scope>
    <source>
        <strain evidence="14 15">DSM 14836</strain>
    </source>
</reference>
<keyword evidence="11 13" id="KW-0443">Lipid metabolism</keyword>
<comment type="catalytic activity">
    <reaction evidence="13">
        <text>a lipid A disaccharide + ATP = a lipid IVA + ADP + H(+)</text>
        <dbReference type="Rhea" id="RHEA:67840"/>
        <dbReference type="ChEBI" id="CHEBI:15378"/>
        <dbReference type="ChEBI" id="CHEBI:30616"/>
        <dbReference type="ChEBI" id="CHEBI:176343"/>
        <dbReference type="ChEBI" id="CHEBI:176425"/>
        <dbReference type="ChEBI" id="CHEBI:456216"/>
        <dbReference type="EC" id="2.7.1.130"/>
    </reaction>
</comment>
<organism evidence="14 15">
    <name type="scientific">Tenacibaculum skagerrakense</name>
    <dbReference type="NCBI Taxonomy" id="186571"/>
    <lineage>
        <taxon>Bacteria</taxon>
        <taxon>Pseudomonadati</taxon>
        <taxon>Bacteroidota</taxon>
        <taxon>Flavobacteriia</taxon>
        <taxon>Flavobacteriales</taxon>
        <taxon>Flavobacteriaceae</taxon>
        <taxon>Tenacibaculum</taxon>
    </lineage>
</organism>
<comment type="similarity">
    <text evidence="13">Belongs to the LpxK family.</text>
</comment>